<dbReference type="InterPro" id="IPR036005">
    <property type="entry name" value="Creatinase/aminopeptidase-like"/>
</dbReference>
<dbReference type="RefSeq" id="WP_343131312.1">
    <property type="nucleotide sequence ID" value="NZ_JBCITK010000001.1"/>
</dbReference>
<dbReference type="Proteomes" id="UP001418796">
    <property type="component" value="Unassembled WGS sequence"/>
</dbReference>
<dbReference type="SUPFAM" id="SSF55920">
    <property type="entry name" value="Creatinase/aminopeptidase"/>
    <property type="match status" value="1"/>
</dbReference>
<evidence type="ECO:0000313" key="4">
    <source>
        <dbReference type="Proteomes" id="UP001418796"/>
    </source>
</evidence>
<protein>
    <submittedName>
        <fullName evidence="3">M24 family metallopeptidase</fullName>
    </submittedName>
</protein>
<dbReference type="Gene3D" id="3.40.350.10">
    <property type="entry name" value="Creatinase/prolidase N-terminal domain"/>
    <property type="match status" value="1"/>
</dbReference>
<evidence type="ECO:0000259" key="2">
    <source>
        <dbReference type="Pfam" id="PF01321"/>
    </source>
</evidence>
<evidence type="ECO:0000313" key="3">
    <source>
        <dbReference type="EMBL" id="MEN0644674.1"/>
    </source>
</evidence>
<dbReference type="InterPro" id="IPR029149">
    <property type="entry name" value="Creatin/AminoP/Spt16_N"/>
</dbReference>
<gene>
    <name evidence="3" type="ORF">MKY91_16095</name>
</gene>
<organism evidence="3 4">
    <name type="scientific">Alkalicoccobacillus gibsonii</name>
    <dbReference type="NCBI Taxonomy" id="79881"/>
    <lineage>
        <taxon>Bacteria</taxon>
        <taxon>Bacillati</taxon>
        <taxon>Bacillota</taxon>
        <taxon>Bacilli</taxon>
        <taxon>Bacillales</taxon>
        <taxon>Bacillaceae</taxon>
        <taxon>Alkalicoccobacillus</taxon>
    </lineage>
</organism>
<feature type="domain" description="Creatinase N-terminal" evidence="2">
    <location>
        <begin position="12"/>
        <end position="157"/>
    </location>
</feature>
<dbReference type="Pfam" id="PF01321">
    <property type="entry name" value="Creatinase_N"/>
    <property type="match status" value="1"/>
</dbReference>
<proteinExistence type="predicted"/>
<dbReference type="SUPFAM" id="SSF53092">
    <property type="entry name" value="Creatinase/prolidase N-terminal domain"/>
    <property type="match status" value="1"/>
</dbReference>
<feature type="domain" description="Peptidase M24" evidence="1">
    <location>
        <begin position="164"/>
        <end position="372"/>
    </location>
</feature>
<name>A0ABU9VL90_9BACI</name>
<sequence>MLSFTMEEYQDRLRKTKQRMEASGIEVLLLTDPANMNYLTGYDGWSFYVHQLVVVIIDEAQPLWIGRSQDANGARHTAWLHHDHIISYPEEYVQSLSKHPMDFVAQFLTEIGQGNRVVGVEMDQYYFTASCYQHLKQHLPLGHLKDATNLVNWVRLIKSDQEIEYMRRAARIVERSMQAGMDAIQIGVRECDVAATIYQTQISGTEEYGGDYPAIVPLLPSGIKTSSPHLTWTDGTYKQGETVILEIAGCYKRYHCPLARTLVVGQPDPHISELSKIVIEGLNETLEATKPGMTCGEVEAVWRKSIARHGLDKESRLGYAMGLNYPPDWGEHTASLRRGDTTVLQENMTFHVIPGMWFDHFGVEISESIRLTKSGCETFAEFPRELVCKQPDIHTAS</sequence>
<dbReference type="PANTHER" id="PTHR46112">
    <property type="entry name" value="AMINOPEPTIDASE"/>
    <property type="match status" value="1"/>
</dbReference>
<reference evidence="3 4" key="1">
    <citation type="submission" date="2024-03" db="EMBL/GenBank/DDBJ databases">
        <title>Bacilli Hybrid Assemblies.</title>
        <authorList>
            <person name="Kovac J."/>
        </authorList>
    </citation>
    <scope>NUCLEOTIDE SEQUENCE [LARGE SCALE GENOMIC DNA]</scope>
    <source>
        <strain evidence="3 4">FSL R7-0666</strain>
    </source>
</reference>
<dbReference type="PANTHER" id="PTHR46112:SF2">
    <property type="entry name" value="XAA-PRO AMINOPEPTIDASE P-RELATED"/>
    <property type="match status" value="1"/>
</dbReference>
<keyword evidence="4" id="KW-1185">Reference proteome</keyword>
<dbReference type="InterPro" id="IPR000587">
    <property type="entry name" value="Creatinase_N"/>
</dbReference>
<dbReference type="Gene3D" id="3.90.230.10">
    <property type="entry name" value="Creatinase/methionine aminopeptidase superfamily"/>
    <property type="match status" value="1"/>
</dbReference>
<dbReference type="InterPro" id="IPR050659">
    <property type="entry name" value="Peptidase_M24B"/>
</dbReference>
<dbReference type="EMBL" id="JBCITK010000001">
    <property type="protein sequence ID" value="MEN0644674.1"/>
    <property type="molecule type" value="Genomic_DNA"/>
</dbReference>
<dbReference type="InterPro" id="IPR000994">
    <property type="entry name" value="Pept_M24"/>
</dbReference>
<dbReference type="Pfam" id="PF00557">
    <property type="entry name" value="Peptidase_M24"/>
    <property type="match status" value="1"/>
</dbReference>
<evidence type="ECO:0000259" key="1">
    <source>
        <dbReference type="Pfam" id="PF00557"/>
    </source>
</evidence>
<comment type="caution">
    <text evidence="3">The sequence shown here is derived from an EMBL/GenBank/DDBJ whole genome shotgun (WGS) entry which is preliminary data.</text>
</comment>
<accession>A0ABU9VL90</accession>
<dbReference type="CDD" id="cd01066">
    <property type="entry name" value="APP_MetAP"/>
    <property type="match status" value="1"/>
</dbReference>